<evidence type="ECO:0000256" key="5">
    <source>
        <dbReference type="ARBA" id="ARBA00022692"/>
    </source>
</evidence>
<evidence type="ECO:0000313" key="13">
    <source>
        <dbReference type="Proteomes" id="UP000241222"/>
    </source>
</evidence>
<dbReference type="OrthoDB" id="9808531at2"/>
<name>A0A2T3J318_9GAMM</name>
<dbReference type="AlphaFoldDB" id="A0A2T3J318"/>
<dbReference type="InterPro" id="IPR043429">
    <property type="entry name" value="ArtM/GltK/GlnP/TcyL/YhdX-like"/>
</dbReference>
<feature type="transmembrane region" description="Helical" evidence="9">
    <location>
        <begin position="198"/>
        <end position="219"/>
    </location>
</feature>
<feature type="region of interest" description="Disordered" evidence="10">
    <location>
        <begin position="1"/>
        <end position="20"/>
    </location>
</feature>
<dbReference type="RefSeq" id="WP_107347011.1">
    <property type="nucleotide sequence ID" value="NZ_PYMH01000001.1"/>
</dbReference>
<dbReference type="PANTHER" id="PTHR30614">
    <property type="entry name" value="MEMBRANE COMPONENT OF AMINO ACID ABC TRANSPORTER"/>
    <property type="match status" value="1"/>
</dbReference>
<dbReference type="PANTHER" id="PTHR30614:SF37">
    <property type="entry name" value="AMINO-ACID ABC TRANSPORTER PERMEASE PROTEIN YHDX-RELATED"/>
    <property type="match status" value="1"/>
</dbReference>
<organism evidence="12 13">
    <name type="scientific">Photobacterium lutimaris</name>
    <dbReference type="NCBI Taxonomy" id="388278"/>
    <lineage>
        <taxon>Bacteria</taxon>
        <taxon>Pseudomonadati</taxon>
        <taxon>Pseudomonadota</taxon>
        <taxon>Gammaproteobacteria</taxon>
        <taxon>Vibrionales</taxon>
        <taxon>Vibrionaceae</taxon>
        <taxon>Photobacterium</taxon>
    </lineage>
</organism>
<keyword evidence="7 9" id="KW-1133">Transmembrane helix</keyword>
<evidence type="ECO:0000256" key="1">
    <source>
        <dbReference type="ARBA" id="ARBA00004429"/>
    </source>
</evidence>
<dbReference type="InterPro" id="IPR035906">
    <property type="entry name" value="MetI-like_sf"/>
</dbReference>
<keyword evidence="8 9" id="KW-0472">Membrane</keyword>
<keyword evidence="6" id="KW-0029">Amino-acid transport</keyword>
<feature type="transmembrane region" description="Helical" evidence="9">
    <location>
        <begin position="42"/>
        <end position="60"/>
    </location>
</feature>
<protein>
    <submittedName>
        <fullName evidence="12">Amino acid ABC transporter permease</fullName>
    </submittedName>
</protein>
<evidence type="ECO:0000256" key="9">
    <source>
        <dbReference type="RuleBase" id="RU363032"/>
    </source>
</evidence>
<comment type="subcellular location">
    <subcellularLocation>
        <location evidence="1">Cell inner membrane</location>
        <topology evidence="1">Multi-pass membrane protein</topology>
    </subcellularLocation>
    <subcellularLocation>
        <location evidence="9">Cell membrane</location>
        <topology evidence="9">Multi-pass membrane protein</topology>
    </subcellularLocation>
</comment>
<dbReference type="NCBIfam" id="TIGR01726">
    <property type="entry name" value="HEQRo_perm_3TM"/>
    <property type="match status" value="1"/>
</dbReference>
<gene>
    <name evidence="12" type="ORF">C9I99_01155</name>
</gene>
<feature type="transmembrane region" description="Helical" evidence="9">
    <location>
        <begin position="379"/>
        <end position="404"/>
    </location>
</feature>
<proteinExistence type="inferred from homology"/>
<feature type="transmembrane region" description="Helical" evidence="9">
    <location>
        <begin position="104"/>
        <end position="132"/>
    </location>
</feature>
<evidence type="ECO:0000256" key="3">
    <source>
        <dbReference type="ARBA" id="ARBA00022448"/>
    </source>
</evidence>
<comment type="similarity">
    <text evidence="2">Belongs to the binding-protein-dependent transport system permease family. HisMQ subfamily.</text>
</comment>
<dbReference type="GO" id="GO:0043190">
    <property type="term" value="C:ATP-binding cassette (ABC) transporter complex"/>
    <property type="evidence" value="ECO:0007669"/>
    <property type="project" value="InterPro"/>
</dbReference>
<evidence type="ECO:0000256" key="7">
    <source>
        <dbReference type="ARBA" id="ARBA00022989"/>
    </source>
</evidence>
<evidence type="ECO:0000256" key="4">
    <source>
        <dbReference type="ARBA" id="ARBA00022475"/>
    </source>
</evidence>
<feature type="domain" description="ABC transmembrane type-1" evidence="11">
    <location>
        <begin position="108"/>
        <end position="401"/>
    </location>
</feature>
<evidence type="ECO:0000313" key="12">
    <source>
        <dbReference type="EMBL" id="PSU35656.1"/>
    </source>
</evidence>
<keyword evidence="5 9" id="KW-0812">Transmembrane</keyword>
<evidence type="ECO:0000256" key="8">
    <source>
        <dbReference type="ARBA" id="ARBA00023136"/>
    </source>
</evidence>
<evidence type="ECO:0000256" key="2">
    <source>
        <dbReference type="ARBA" id="ARBA00010072"/>
    </source>
</evidence>
<dbReference type="CDD" id="cd06261">
    <property type="entry name" value="TM_PBP2"/>
    <property type="match status" value="1"/>
</dbReference>
<evidence type="ECO:0000259" key="11">
    <source>
        <dbReference type="PROSITE" id="PS50928"/>
    </source>
</evidence>
<feature type="transmembrane region" description="Helical" evidence="9">
    <location>
        <begin position="144"/>
        <end position="166"/>
    </location>
</feature>
<feature type="transmembrane region" description="Helical" evidence="9">
    <location>
        <begin position="72"/>
        <end position="92"/>
    </location>
</feature>
<dbReference type="Pfam" id="PF00528">
    <property type="entry name" value="BPD_transp_1"/>
    <property type="match status" value="1"/>
</dbReference>
<evidence type="ECO:0000256" key="10">
    <source>
        <dbReference type="SAM" id="MobiDB-lite"/>
    </source>
</evidence>
<dbReference type="Proteomes" id="UP000241222">
    <property type="component" value="Unassembled WGS sequence"/>
</dbReference>
<sequence>MTISDFELDSRLGPEPVADGTKQASATARLKRLLYNPSARALFFQILLLVGAGFLMFGAVNNALVNLEQRGIATGFDFLGQTAGFGIGMTLIPYDETYTYGATFVVGLLNTALVAGLGVALATVLGFLVGIARLSKNWLLSRVAAVYIEVFRNIPLLLQILFWYTVVLQTLPSPRNSLSFADTVFLNVRGLFFPALEFYSGAVWVGISVLVGLLGVVAIHIVSHRRQCKTGHPLPAWRLSVFIMVLLPLLAFIFAGKPIGIEYPELKGFNFRGGIDVMPELFALLIALSIYTAAFIAEIVRSGIMAVSRGQTEAANALGLPSVSVLKLVVIPQAMRVIIPPLTSQYLNLVKNSSLAMAIGYPDLVSVFAGTTLNQTGQAIEIITMTMAVYLMFSLLTSLLMNIYNRKMALVER</sequence>
<reference evidence="12 13" key="1">
    <citation type="submission" date="2018-03" db="EMBL/GenBank/DDBJ databases">
        <title>Whole genome sequencing of Histamine producing bacteria.</title>
        <authorList>
            <person name="Butler K."/>
        </authorList>
    </citation>
    <scope>NUCLEOTIDE SEQUENCE [LARGE SCALE GENOMIC DNA]</scope>
    <source>
        <strain evidence="12 13">JCM 13586</strain>
    </source>
</reference>
<dbReference type="SUPFAM" id="SSF161098">
    <property type="entry name" value="MetI-like"/>
    <property type="match status" value="2"/>
</dbReference>
<feature type="transmembrane region" description="Helical" evidence="9">
    <location>
        <begin position="281"/>
        <end position="300"/>
    </location>
</feature>
<comment type="caution">
    <text evidence="12">The sequence shown here is derived from an EMBL/GenBank/DDBJ whole genome shotgun (WGS) entry which is preliminary data.</text>
</comment>
<evidence type="ECO:0000256" key="6">
    <source>
        <dbReference type="ARBA" id="ARBA00022970"/>
    </source>
</evidence>
<dbReference type="PROSITE" id="PS50928">
    <property type="entry name" value="ABC_TM1"/>
    <property type="match status" value="1"/>
</dbReference>
<keyword evidence="3 9" id="KW-0813">Transport</keyword>
<keyword evidence="13" id="KW-1185">Reference proteome</keyword>
<accession>A0A2T3J318</accession>
<dbReference type="GO" id="GO:0022857">
    <property type="term" value="F:transmembrane transporter activity"/>
    <property type="evidence" value="ECO:0007669"/>
    <property type="project" value="InterPro"/>
</dbReference>
<keyword evidence="4" id="KW-1003">Cell membrane</keyword>
<dbReference type="EMBL" id="PYMH01000001">
    <property type="protein sequence ID" value="PSU35656.1"/>
    <property type="molecule type" value="Genomic_DNA"/>
</dbReference>
<feature type="transmembrane region" description="Helical" evidence="9">
    <location>
        <begin position="239"/>
        <end position="261"/>
    </location>
</feature>
<dbReference type="InterPro" id="IPR000515">
    <property type="entry name" value="MetI-like"/>
</dbReference>
<dbReference type="Gene3D" id="1.10.3720.10">
    <property type="entry name" value="MetI-like"/>
    <property type="match status" value="2"/>
</dbReference>
<dbReference type="GO" id="GO:0006865">
    <property type="term" value="P:amino acid transport"/>
    <property type="evidence" value="ECO:0007669"/>
    <property type="project" value="UniProtKB-KW"/>
</dbReference>
<dbReference type="InterPro" id="IPR010065">
    <property type="entry name" value="AA_ABC_transptr_permease_3TM"/>
</dbReference>